<dbReference type="CDD" id="cd04370">
    <property type="entry name" value="BAH"/>
    <property type="match status" value="1"/>
</dbReference>
<evidence type="ECO:0000256" key="3">
    <source>
        <dbReference type="ARBA" id="ARBA00022603"/>
    </source>
</evidence>
<dbReference type="GO" id="GO:0003886">
    <property type="term" value="F:DNA (cytosine-5-)-methyltransferase activity"/>
    <property type="evidence" value="ECO:0007669"/>
    <property type="project" value="UniProtKB-EC"/>
</dbReference>
<name>A0A0H1BGS1_9EURO</name>
<dbReference type="PROSITE" id="PS00094">
    <property type="entry name" value="C5_MTASE_1"/>
    <property type="match status" value="1"/>
</dbReference>
<dbReference type="GO" id="GO:0003677">
    <property type="term" value="F:DNA binding"/>
    <property type="evidence" value="ECO:0007669"/>
    <property type="project" value="UniProtKB-KW"/>
</dbReference>
<dbReference type="GO" id="GO:0044027">
    <property type="term" value="P:negative regulation of gene expression via chromosomal CpG island methylation"/>
    <property type="evidence" value="ECO:0007669"/>
    <property type="project" value="TreeGrafter"/>
</dbReference>
<dbReference type="InterPro" id="IPR018117">
    <property type="entry name" value="C5_DNA_meth_AS"/>
</dbReference>
<keyword evidence="4 8" id="KW-0808">Transferase</keyword>
<keyword evidence="12" id="KW-1185">Reference proteome</keyword>
<dbReference type="GO" id="GO:0003682">
    <property type="term" value="F:chromatin binding"/>
    <property type="evidence" value="ECO:0007669"/>
    <property type="project" value="InterPro"/>
</dbReference>
<feature type="region of interest" description="Disordered" evidence="9">
    <location>
        <begin position="1"/>
        <end position="33"/>
    </location>
</feature>
<evidence type="ECO:0000256" key="2">
    <source>
        <dbReference type="ARBA" id="ARBA00011975"/>
    </source>
</evidence>
<evidence type="ECO:0000256" key="7">
    <source>
        <dbReference type="ARBA" id="ARBA00023242"/>
    </source>
</evidence>
<dbReference type="OrthoDB" id="5376140at2759"/>
<dbReference type="PROSITE" id="PS51038">
    <property type="entry name" value="BAH"/>
    <property type="match status" value="1"/>
</dbReference>
<dbReference type="PRINTS" id="PR00105">
    <property type="entry name" value="C5METTRFRASE"/>
</dbReference>
<evidence type="ECO:0000256" key="4">
    <source>
        <dbReference type="ARBA" id="ARBA00022679"/>
    </source>
</evidence>
<proteinExistence type="inferred from homology"/>
<evidence type="ECO:0000313" key="12">
    <source>
        <dbReference type="Proteomes" id="UP000053573"/>
    </source>
</evidence>
<dbReference type="SUPFAM" id="SSF53335">
    <property type="entry name" value="S-adenosyl-L-methionine-dependent methyltransferases"/>
    <property type="match status" value="1"/>
</dbReference>
<feature type="compositionally biased region" description="Basic and acidic residues" evidence="9">
    <location>
        <begin position="1223"/>
        <end position="1234"/>
    </location>
</feature>
<organism evidence="11 12">
    <name type="scientific">Blastomyces silverae</name>
    <dbReference type="NCBI Taxonomy" id="2060906"/>
    <lineage>
        <taxon>Eukaryota</taxon>
        <taxon>Fungi</taxon>
        <taxon>Dikarya</taxon>
        <taxon>Ascomycota</taxon>
        <taxon>Pezizomycotina</taxon>
        <taxon>Eurotiomycetes</taxon>
        <taxon>Eurotiomycetidae</taxon>
        <taxon>Onygenales</taxon>
        <taxon>Ajellomycetaceae</taxon>
        <taxon>Blastomyces</taxon>
    </lineage>
</organism>
<dbReference type="InterPro" id="IPR001025">
    <property type="entry name" value="BAH_dom"/>
</dbReference>
<feature type="region of interest" description="Disordered" evidence="9">
    <location>
        <begin position="1080"/>
        <end position="1104"/>
    </location>
</feature>
<feature type="compositionally biased region" description="Polar residues" evidence="9">
    <location>
        <begin position="1163"/>
        <end position="1172"/>
    </location>
</feature>
<dbReference type="InterPro" id="IPR001525">
    <property type="entry name" value="C5_MeTfrase"/>
</dbReference>
<dbReference type="STRING" id="2060906.A0A0H1BGS1"/>
<evidence type="ECO:0000256" key="8">
    <source>
        <dbReference type="PROSITE-ProRule" id="PRU01016"/>
    </source>
</evidence>
<dbReference type="Pfam" id="PF00145">
    <property type="entry name" value="DNA_methylase"/>
    <property type="match status" value="1"/>
</dbReference>
<evidence type="ECO:0000256" key="6">
    <source>
        <dbReference type="ARBA" id="ARBA00023125"/>
    </source>
</evidence>
<comment type="subcellular location">
    <subcellularLocation>
        <location evidence="1">Nucleus</location>
    </subcellularLocation>
</comment>
<feature type="region of interest" description="Disordered" evidence="9">
    <location>
        <begin position="1163"/>
        <end position="1234"/>
    </location>
</feature>
<keyword evidence="3 8" id="KW-0489">Methyltransferase</keyword>
<comment type="similarity">
    <text evidence="8">Belongs to the class I-like SAM-binding methyltransferase superfamily. C5-methyltransferase family.</text>
</comment>
<sequence>MVGSTDSEDLSASLDIAYQQQQGLDSEQAQQLSESIQCHGHQLEELVGVSLPPLSFPKTSYHGHEAPEPKPTEREAVEALLNGAGIDKQSYDENEFISFQLDDFVIYALPNHSPTPHGMVSLDQVAAKFGKQTVIFFFDGVLKGPGNQGQYLERVPFRLVSIGGYEAIEQHSVGKDMWIQSLYGTSTSIGDLWYQLGTPAPEYKDYYHSFCWVANLAKYFIDYLHHHGNVTLQHFKIDFSSWLKDLHGADESFIRWLAEYRSLDFRQAINSYSSFLEKQAWDLDPAYCTHPLWAELGVTQDGLVLPMQPQKAAGTIVTPYVYQCFKDMEWGNHLTAVELDPQISANHQTRLRELGFLPKVMPVKKMESGCTVGLGAAAVIRPKDVIAIRRDDKTPWKGTENLWYAVVQDVQPRKNRPARLSLIWLYRPSETVCADLTYPHANELFFSDHCNCQDGVIDTSDIVEKVKVTFFAQQAEKGAKFFIRQTYFSEDETFTSLKEEHFNCQCRKPRSKPQFMIGDTVLIESFNELNPDQINLEPAEILGFGESEQVNVRVFLRRGRDYNDASCRPNELVYTNRTRTVHVDQIERRCQVRFYTEEQKRDGSIPAPYNRDGTGDAFYVTVQEIPSDRGPELVSMQHPPVGFREGYNYSEDSTLRKLRALNIFSGGGSFDRGLEEGGAIKNGWAVEWSAAPMLTYRANHENPEKAKLFLGSVNDFLLQALQGKAGSGNLIAKLGDVEVISAGSPCQGYSNVNNRKNNAVSMQNSSMISSVASYVDFYRPQYAILENVIAMSNRTHERNPLCQLLCTFVGMGYQARVLNLDAWSFGAPQSRSRLFIVIAAPGLQLPAHPPLTHSHPPKTTQKSLGEAPNGLPFGKRHWEIPVFGFLPISKSLKDLPRIRIGIAPIDYPDHRPTRFESAVNQHIINSVPKAPRIQGLHEAVARGFFCPEEGNARQRNCRRAFSRIHPHLLMPTVTTFPSPFCRFTGRWLHWEEDRVMTVMEARRAQGFPDDEVLVGSPVQQWKTVGNSVARQVALALGLVMRDAVLQNQLNEKPKHNTMVTNGIQVVVEGLKEERMRSTIDPAAESDEESSNSETGAAQNITPPSELAVLRPKAPNEAHVGAAPKSCLIDLTDNDRPTPPAYGSGIQQTKSSLTAAALTPWSARSTSVTTTMGESAPPNSTSDDDNSSLNLDDRRRSLALSSDTFGSGPVPVPLKKRRLNDGTPDNKNEFRPRLI</sequence>
<feature type="region of interest" description="Disordered" evidence="9">
    <location>
        <begin position="1128"/>
        <end position="1148"/>
    </location>
</feature>
<evidence type="ECO:0000313" key="11">
    <source>
        <dbReference type="EMBL" id="KLJ10252.1"/>
    </source>
</evidence>
<dbReference type="InterPro" id="IPR057215">
    <property type="entry name" value="DUF7893"/>
</dbReference>
<feature type="compositionally biased region" description="Polar residues" evidence="9">
    <location>
        <begin position="18"/>
        <end position="33"/>
    </location>
</feature>
<gene>
    <name evidence="11" type="ORF">EMPG_14365</name>
</gene>
<protein>
    <recommendedName>
        <fullName evidence="2">DNA (cytosine-5-)-methyltransferase</fullName>
        <ecNumber evidence="2">2.1.1.37</ecNumber>
    </recommendedName>
</protein>
<dbReference type="InterPro" id="IPR029063">
    <property type="entry name" value="SAM-dependent_MTases_sf"/>
</dbReference>
<dbReference type="EC" id="2.1.1.37" evidence="2"/>
<dbReference type="Pfam" id="PF25423">
    <property type="entry name" value="DUF7893"/>
    <property type="match status" value="1"/>
</dbReference>
<dbReference type="PANTHER" id="PTHR10629">
    <property type="entry name" value="CYTOSINE-SPECIFIC METHYLTRANSFERASE"/>
    <property type="match status" value="1"/>
</dbReference>
<feature type="domain" description="BAH" evidence="10">
    <location>
        <begin position="378"/>
        <end position="498"/>
    </location>
</feature>
<reference evidence="12" key="1">
    <citation type="journal article" date="2015" name="PLoS Genet.">
        <title>The dynamic genome and transcriptome of the human fungal pathogen Blastomyces and close relative Emmonsia.</title>
        <authorList>
            <person name="Munoz J.F."/>
            <person name="Gauthier G.M."/>
            <person name="Desjardins C.A."/>
            <person name="Gallo J.E."/>
            <person name="Holder J."/>
            <person name="Sullivan T.D."/>
            <person name="Marty A.J."/>
            <person name="Carmen J.C."/>
            <person name="Chen Z."/>
            <person name="Ding L."/>
            <person name="Gujja S."/>
            <person name="Magrini V."/>
            <person name="Misas E."/>
            <person name="Mitreva M."/>
            <person name="Priest M."/>
            <person name="Saif S."/>
            <person name="Whiston E.A."/>
            <person name="Young S."/>
            <person name="Zeng Q."/>
            <person name="Goldman W.E."/>
            <person name="Mardis E.R."/>
            <person name="Taylor J.W."/>
            <person name="McEwen J.G."/>
            <person name="Clay O.K."/>
            <person name="Klein B.S."/>
            <person name="Cuomo C.A."/>
        </authorList>
    </citation>
    <scope>NUCLEOTIDE SEQUENCE [LARGE SCALE GENOMIC DNA]</scope>
    <source>
        <strain evidence="12">UAMH 139</strain>
    </source>
</reference>
<keyword evidence="6" id="KW-0238">DNA-binding</keyword>
<dbReference type="GO" id="GO:0032259">
    <property type="term" value="P:methylation"/>
    <property type="evidence" value="ECO:0007669"/>
    <property type="project" value="UniProtKB-KW"/>
</dbReference>
<dbReference type="AlphaFoldDB" id="A0A0H1BGS1"/>
<evidence type="ECO:0000259" key="10">
    <source>
        <dbReference type="PROSITE" id="PS51038"/>
    </source>
</evidence>
<keyword evidence="7" id="KW-0539">Nucleus</keyword>
<dbReference type="Gene3D" id="2.30.30.490">
    <property type="match status" value="1"/>
</dbReference>
<keyword evidence="5 8" id="KW-0949">S-adenosyl-L-methionine</keyword>
<evidence type="ECO:0000256" key="1">
    <source>
        <dbReference type="ARBA" id="ARBA00004123"/>
    </source>
</evidence>
<dbReference type="InterPro" id="IPR050390">
    <property type="entry name" value="C5-Methyltransferase"/>
</dbReference>
<feature type="active site" evidence="8">
    <location>
        <position position="746"/>
    </location>
</feature>
<dbReference type="PROSITE" id="PS51679">
    <property type="entry name" value="SAM_MT_C5"/>
    <property type="match status" value="1"/>
</dbReference>
<dbReference type="Gene3D" id="3.40.50.150">
    <property type="entry name" value="Vaccinia Virus protein VP39"/>
    <property type="match status" value="1"/>
</dbReference>
<dbReference type="GO" id="GO:0005634">
    <property type="term" value="C:nucleus"/>
    <property type="evidence" value="ECO:0007669"/>
    <property type="project" value="UniProtKB-SubCell"/>
</dbReference>
<evidence type="ECO:0000256" key="5">
    <source>
        <dbReference type="ARBA" id="ARBA00022691"/>
    </source>
</evidence>
<dbReference type="Gene3D" id="3.90.120.10">
    <property type="entry name" value="DNA Methylase, subunit A, domain 2"/>
    <property type="match status" value="1"/>
</dbReference>
<evidence type="ECO:0000256" key="9">
    <source>
        <dbReference type="SAM" id="MobiDB-lite"/>
    </source>
</evidence>
<accession>A0A0H1BGS1</accession>
<dbReference type="Proteomes" id="UP000053573">
    <property type="component" value="Unassembled WGS sequence"/>
</dbReference>
<dbReference type="PANTHER" id="PTHR10629:SF54">
    <property type="entry name" value="DNA METHYLTRANSFERASE DIM-2"/>
    <property type="match status" value="1"/>
</dbReference>
<comment type="caution">
    <text evidence="11">The sequence shown here is derived from an EMBL/GenBank/DDBJ whole genome shotgun (WGS) entry which is preliminary data.</text>
</comment>
<dbReference type="EMBL" id="LDEV01002115">
    <property type="protein sequence ID" value="KLJ10252.1"/>
    <property type="molecule type" value="Genomic_DNA"/>
</dbReference>
<dbReference type="InterPro" id="IPR043151">
    <property type="entry name" value="BAH_sf"/>
</dbReference>